<evidence type="ECO:0000256" key="1">
    <source>
        <dbReference type="ARBA" id="ARBA00010333"/>
    </source>
</evidence>
<reference evidence="4" key="1">
    <citation type="submission" date="2008-01" db="EMBL/GenBank/DDBJ databases">
        <title>Complete sequence of Shewanella halifaxensis HAW-EB4.</title>
        <authorList>
            <consortium name="US DOE Joint Genome Institute"/>
            <person name="Copeland A."/>
            <person name="Lucas S."/>
            <person name="Lapidus A."/>
            <person name="Glavina del Rio T."/>
            <person name="Dalin E."/>
            <person name="Tice H."/>
            <person name="Bruce D."/>
            <person name="Goodwin L."/>
            <person name="Pitluck S."/>
            <person name="Sims D."/>
            <person name="Brettin T."/>
            <person name="Detter J.C."/>
            <person name="Han C."/>
            <person name="Kuske C.R."/>
            <person name="Schmutz J."/>
            <person name="Larimer F."/>
            <person name="Land M."/>
            <person name="Hauser L."/>
            <person name="Kyrpides N."/>
            <person name="Kim E."/>
            <person name="Zhao J.-S."/>
            <person name="Richardson P."/>
        </authorList>
    </citation>
    <scope>NUCLEOTIDE SEQUENCE [LARGE SCALE GENOMIC DNA]</scope>
    <source>
        <strain evidence="4">HAW-EB4</strain>
    </source>
</reference>
<dbReference type="PANTHER" id="PTHR35936:SF17">
    <property type="entry name" value="ARGININE-BINDING EXTRACELLULAR PROTEIN ARTP"/>
    <property type="match status" value="1"/>
</dbReference>
<dbReference type="HOGENOM" id="CLU_068019_0_0_6"/>
<sequence length="312" mass="35523">MRLQVKSRFLIQLLLFFILGASMTQVMARDLAEIQAEGVLRHLGVPYANFVSQYSEGNKLTHSGLDIELMQNFARYLGVEYEFVPATWTSVFGMLTGRNGQFINNKVVYGEPESIIGDVIANGFTIFDWRKEIVDFSDDYFPSAVWLVARTESNLNPITPSGSTLRDVRMVKGMLKERDILAMKQSCLDPDLYNLYATQANVILPTKQLQLNEMVPFLLNVEAEATLLDVADSLIAIDKWPSAIKIIGPISDEQRMAVGFRKQSPELRKAFNQYLRQIRADGSYNKLVKKYYPTVFHYYQDYFDKSAAGVHK</sequence>
<evidence type="ECO:0000313" key="5">
    <source>
        <dbReference type="Proteomes" id="UP000001317"/>
    </source>
</evidence>
<dbReference type="PANTHER" id="PTHR35936">
    <property type="entry name" value="MEMBRANE-BOUND LYTIC MUREIN TRANSGLYCOSYLASE F"/>
    <property type="match status" value="1"/>
</dbReference>
<gene>
    <name evidence="4" type="ordered locus">Shal_3737</name>
</gene>
<dbReference type="STRING" id="458817.Shal_3737"/>
<protein>
    <submittedName>
        <fullName evidence="4">Extracellular solute-binding protein family 3</fullName>
    </submittedName>
</protein>
<feature type="domain" description="Solute-binding protein family 3/N-terminal" evidence="3">
    <location>
        <begin position="42"/>
        <end position="295"/>
    </location>
</feature>
<keyword evidence="5" id="KW-1185">Reference proteome</keyword>
<organism evidence="4 5">
    <name type="scientific">Shewanella halifaxensis (strain HAW-EB4)</name>
    <dbReference type="NCBI Taxonomy" id="458817"/>
    <lineage>
        <taxon>Bacteria</taxon>
        <taxon>Pseudomonadati</taxon>
        <taxon>Pseudomonadota</taxon>
        <taxon>Gammaproteobacteria</taxon>
        <taxon>Alteromonadales</taxon>
        <taxon>Shewanellaceae</taxon>
        <taxon>Shewanella</taxon>
    </lineage>
</organism>
<dbReference type="EMBL" id="CP000931">
    <property type="protein sequence ID" value="ABZ78277.1"/>
    <property type="molecule type" value="Genomic_DNA"/>
</dbReference>
<dbReference type="eggNOG" id="COG0834">
    <property type="taxonomic scope" value="Bacteria"/>
</dbReference>
<dbReference type="KEGG" id="shl:Shal_3737"/>
<comment type="similarity">
    <text evidence="1">Belongs to the bacterial solute-binding protein 3 family.</text>
</comment>
<dbReference type="Pfam" id="PF00497">
    <property type="entry name" value="SBP_bac_3"/>
    <property type="match status" value="1"/>
</dbReference>
<dbReference type="AlphaFoldDB" id="B0TV10"/>
<proteinExistence type="inferred from homology"/>
<accession>B0TV10</accession>
<dbReference type="Gene3D" id="3.40.190.10">
    <property type="entry name" value="Periplasmic binding protein-like II"/>
    <property type="match status" value="2"/>
</dbReference>
<dbReference type="OrthoDB" id="368476at2"/>
<dbReference type="SUPFAM" id="SSF53850">
    <property type="entry name" value="Periplasmic binding protein-like II"/>
    <property type="match status" value="1"/>
</dbReference>
<name>B0TV10_SHEHH</name>
<dbReference type="SMART" id="SM00062">
    <property type="entry name" value="PBPb"/>
    <property type="match status" value="1"/>
</dbReference>
<dbReference type="Proteomes" id="UP000001317">
    <property type="component" value="Chromosome"/>
</dbReference>
<evidence type="ECO:0000313" key="4">
    <source>
        <dbReference type="EMBL" id="ABZ78277.1"/>
    </source>
</evidence>
<dbReference type="InterPro" id="IPR001638">
    <property type="entry name" value="Solute-binding_3/MltF_N"/>
</dbReference>
<evidence type="ECO:0000259" key="3">
    <source>
        <dbReference type="SMART" id="SM00062"/>
    </source>
</evidence>
<keyword evidence="2" id="KW-0732">Signal</keyword>
<evidence type="ECO:0000256" key="2">
    <source>
        <dbReference type="ARBA" id="ARBA00022729"/>
    </source>
</evidence>